<keyword evidence="12" id="KW-0813">Transport</keyword>
<feature type="transmembrane region" description="Helical" evidence="12">
    <location>
        <begin position="32"/>
        <end position="53"/>
    </location>
</feature>
<reference evidence="13 14" key="1">
    <citation type="submission" date="2020-05" db="EMBL/GenBank/DDBJ databases">
        <title>Draft Genome Sequence of Ochrobactrum soli Isolated from Stable Fly Gut.</title>
        <authorList>
            <person name="Pileggi M.T."/>
            <person name="Vazhakkala L.J."/>
            <person name="Wong C.N."/>
        </authorList>
    </citation>
    <scope>NUCLEOTIDE SEQUENCE [LARGE SCALE GENOMIC DNA]</scope>
    <source>
        <strain evidence="13 14">MTP-C0764</strain>
    </source>
</reference>
<keyword evidence="12" id="KW-0479">Metal-binding</keyword>
<evidence type="ECO:0000313" key="13">
    <source>
        <dbReference type="EMBL" id="NNU62417.1"/>
    </source>
</evidence>
<evidence type="ECO:0000256" key="9">
    <source>
        <dbReference type="ARBA" id="ARBA00023303"/>
    </source>
</evidence>
<evidence type="ECO:0000256" key="7">
    <source>
        <dbReference type="ARBA" id="ARBA00023065"/>
    </source>
</evidence>
<dbReference type="Proteomes" id="UP000574931">
    <property type="component" value="Unassembled WGS sequence"/>
</dbReference>
<dbReference type="AlphaFoldDB" id="A0A849KRY3"/>
<sequence length="142" mass="15024">MQATIMVALGGAIGSVARYWLALLMLPVSRDLPWGTIVINIAGSFAISFFGALTLEQGRFAVPEIWRLAFMVGVCGGFTTFSSFSLQTLDLLRAGQAGKALLNIGISVILCLIAVWLGFLAAQQINSGSQQIAQTAVEEEGS</sequence>
<evidence type="ECO:0000256" key="5">
    <source>
        <dbReference type="ARBA" id="ARBA00022989"/>
    </source>
</evidence>
<dbReference type="GO" id="GO:0046872">
    <property type="term" value="F:metal ion binding"/>
    <property type="evidence" value="ECO:0007669"/>
    <property type="project" value="UniProtKB-KW"/>
</dbReference>
<evidence type="ECO:0000256" key="2">
    <source>
        <dbReference type="ARBA" id="ARBA00022475"/>
    </source>
</evidence>
<proteinExistence type="inferred from homology"/>
<comment type="caution">
    <text evidence="13">The sequence shown here is derived from an EMBL/GenBank/DDBJ whole genome shotgun (WGS) entry which is preliminary data.</text>
</comment>
<evidence type="ECO:0000256" key="10">
    <source>
        <dbReference type="ARBA" id="ARBA00035120"/>
    </source>
</evidence>
<keyword evidence="3" id="KW-0997">Cell inner membrane</keyword>
<feature type="transmembrane region" description="Helical" evidence="12">
    <location>
        <begin position="104"/>
        <end position="122"/>
    </location>
</feature>
<comment type="catalytic activity">
    <reaction evidence="11">
        <text>fluoride(in) = fluoride(out)</text>
        <dbReference type="Rhea" id="RHEA:76159"/>
        <dbReference type="ChEBI" id="CHEBI:17051"/>
    </reaction>
    <physiologicalReaction direction="left-to-right" evidence="11">
        <dbReference type="Rhea" id="RHEA:76160"/>
    </physiologicalReaction>
</comment>
<dbReference type="NCBIfam" id="NF010802">
    <property type="entry name" value="PRK14206.1"/>
    <property type="match status" value="1"/>
</dbReference>
<evidence type="ECO:0000256" key="12">
    <source>
        <dbReference type="HAMAP-Rule" id="MF_00454"/>
    </source>
</evidence>
<dbReference type="EMBL" id="JABFCY010000013">
    <property type="protein sequence ID" value="NNU62417.1"/>
    <property type="molecule type" value="Genomic_DNA"/>
</dbReference>
<dbReference type="GO" id="GO:0140114">
    <property type="term" value="P:cellular detoxification of fluoride"/>
    <property type="evidence" value="ECO:0007669"/>
    <property type="project" value="UniProtKB-UniRule"/>
</dbReference>
<keyword evidence="7 12" id="KW-0406">Ion transport</keyword>
<dbReference type="Pfam" id="PF02537">
    <property type="entry name" value="CRCB"/>
    <property type="match status" value="1"/>
</dbReference>
<keyword evidence="14" id="KW-1185">Reference proteome</keyword>
<evidence type="ECO:0000256" key="1">
    <source>
        <dbReference type="ARBA" id="ARBA00004651"/>
    </source>
</evidence>
<evidence type="ECO:0000256" key="3">
    <source>
        <dbReference type="ARBA" id="ARBA00022519"/>
    </source>
</evidence>
<dbReference type="GO" id="GO:0062054">
    <property type="term" value="F:fluoride channel activity"/>
    <property type="evidence" value="ECO:0007669"/>
    <property type="project" value="UniProtKB-UniRule"/>
</dbReference>
<feature type="transmembrane region" description="Helical" evidence="12">
    <location>
        <begin position="65"/>
        <end position="84"/>
    </location>
</feature>
<comment type="activity regulation">
    <text evidence="12">Na(+) is not transported, but it plays an essential structural role and its presence is essential for fluoride channel function.</text>
</comment>
<evidence type="ECO:0000256" key="6">
    <source>
        <dbReference type="ARBA" id="ARBA00023053"/>
    </source>
</evidence>
<keyword evidence="8 12" id="KW-0472">Membrane</keyword>
<comment type="subcellular location">
    <subcellularLocation>
        <location evidence="1 12">Cell membrane</location>
        <topology evidence="1 12">Multi-pass membrane protein</topology>
    </subcellularLocation>
</comment>
<accession>A0A849KRY3</accession>
<dbReference type="RefSeq" id="WP_171318857.1">
    <property type="nucleotide sequence ID" value="NZ_JABFCY010000013.1"/>
</dbReference>
<protein>
    <recommendedName>
        <fullName evidence="12">Fluoride-specific ion channel FluC</fullName>
    </recommendedName>
</protein>
<dbReference type="PANTHER" id="PTHR28259:SF1">
    <property type="entry name" value="FLUORIDE EXPORT PROTEIN 1-RELATED"/>
    <property type="match status" value="1"/>
</dbReference>
<feature type="transmembrane region" description="Helical" evidence="12">
    <location>
        <begin position="7"/>
        <end position="26"/>
    </location>
</feature>
<evidence type="ECO:0000313" key="14">
    <source>
        <dbReference type="Proteomes" id="UP000574931"/>
    </source>
</evidence>
<keyword evidence="6 12" id="KW-0915">Sodium</keyword>
<dbReference type="HAMAP" id="MF_00454">
    <property type="entry name" value="FluC"/>
    <property type="match status" value="1"/>
</dbReference>
<dbReference type="PANTHER" id="PTHR28259">
    <property type="entry name" value="FLUORIDE EXPORT PROTEIN 1-RELATED"/>
    <property type="match status" value="1"/>
</dbReference>
<keyword evidence="9 12" id="KW-0407">Ion channel</keyword>
<evidence type="ECO:0000256" key="4">
    <source>
        <dbReference type="ARBA" id="ARBA00022692"/>
    </source>
</evidence>
<comment type="similarity">
    <text evidence="10 12">Belongs to the fluoride channel Fluc/FEX (TC 1.A.43) family.</text>
</comment>
<organism evidence="13 14">
    <name type="scientific">Ochrobactrum soli</name>
    <dbReference type="NCBI Taxonomy" id="2448455"/>
    <lineage>
        <taxon>Bacteria</taxon>
        <taxon>Pseudomonadati</taxon>
        <taxon>Pseudomonadota</taxon>
        <taxon>Alphaproteobacteria</taxon>
        <taxon>Hyphomicrobiales</taxon>
        <taxon>Brucellaceae</taxon>
        <taxon>Brucella/Ochrobactrum group</taxon>
        <taxon>Ochrobactrum</taxon>
    </lineage>
</organism>
<keyword evidence="2 12" id="KW-1003">Cell membrane</keyword>
<keyword evidence="5 12" id="KW-1133">Transmembrane helix</keyword>
<evidence type="ECO:0000256" key="8">
    <source>
        <dbReference type="ARBA" id="ARBA00023136"/>
    </source>
</evidence>
<comment type="function">
    <text evidence="12">Fluoride-specific ion channel. Important for reducing fluoride concentration in the cell, thus reducing its toxicity.</text>
</comment>
<keyword evidence="4 12" id="KW-0812">Transmembrane</keyword>
<feature type="binding site" evidence="12">
    <location>
        <position position="79"/>
    </location>
    <ligand>
        <name>Na(+)</name>
        <dbReference type="ChEBI" id="CHEBI:29101"/>
        <note>structural</note>
    </ligand>
</feature>
<dbReference type="NCBIfam" id="TIGR00494">
    <property type="entry name" value="crcB"/>
    <property type="match status" value="1"/>
</dbReference>
<name>A0A849KRY3_9HYPH</name>
<dbReference type="InterPro" id="IPR003691">
    <property type="entry name" value="FluC"/>
</dbReference>
<evidence type="ECO:0000256" key="11">
    <source>
        <dbReference type="ARBA" id="ARBA00035585"/>
    </source>
</evidence>
<gene>
    <name evidence="12 13" type="primary">crcB</name>
    <name evidence="12" type="synonym">fluC</name>
    <name evidence="13" type="ORF">HKX02_19470</name>
</gene>
<dbReference type="GO" id="GO:0005886">
    <property type="term" value="C:plasma membrane"/>
    <property type="evidence" value="ECO:0007669"/>
    <property type="project" value="UniProtKB-SubCell"/>
</dbReference>
<feature type="binding site" evidence="12">
    <location>
        <position position="76"/>
    </location>
    <ligand>
        <name>Na(+)</name>
        <dbReference type="ChEBI" id="CHEBI:29101"/>
        <note>structural</note>
    </ligand>
</feature>